<accession>A0ACC1Y2R0</accession>
<sequence>MVTVLSIVVSLAIILATSYQVSGLQSFNLIRQPVAPREHFWGFSCQSWRLGVETNNIRDWTTVPKLCEIYMAVYLLGPQYRKDSRIVTYEAFRYAESLELGDDGKDIWIFDIDETSLSHLFFIAQYGFGTEPLNGTAFLEWLEKGEAPALPESLKLYRRLLNLGIKTVFLTGRAEFMRNSTESNLKLVGYDTWEKVLLRNSSELNQTQVEYKSIKRTELVESGYRIVGNIGDQWSDLLGAYPGSRTFKLPNPMYYAE</sequence>
<name>A0ACC1Y2R0_MELAZ</name>
<organism evidence="1 2">
    <name type="scientific">Melia azedarach</name>
    <name type="common">Chinaberry tree</name>
    <dbReference type="NCBI Taxonomy" id="155640"/>
    <lineage>
        <taxon>Eukaryota</taxon>
        <taxon>Viridiplantae</taxon>
        <taxon>Streptophyta</taxon>
        <taxon>Embryophyta</taxon>
        <taxon>Tracheophyta</taxon>
        <taxon>Spermatophyta</taxon>
        <taxon>Magnoliopsida</taxon>
        <taxon>eudicotyledons</taxon>
        <taxon>Gunneridae</taxon>
        <taxon>Pentapetalae</taxon>
        <taxon>rosids</taxon>
        <taxon>malvids</taxon>
        <taxon>Sapindales</taxon>
        <taxon>Meliaceae</taxon>
        <taxon>Melia</taxon>
    </lineage>
</organism>
<dbReference type="EMBL" id="CM051398">
    <property type="protein sequence ID" value="KAJ4718011.1"/>
    <property type="molecule type" value="Genomic_DNA"/>
</dbReference>
<protein>
    <submittedName>
        <fullName evidence="1">Acid phosphatase 1-like</fullName>
    </submittedName>
</protein>
<comment type="caution">
    <text evidence="1">The sequence shown here is derived from an EMBL/GenBank/DDBJ whole genome shotgun (WGS) entry which is preliminary data.</text>
</comment>
<dbReference type="Proteomes" id="UP001164539">
    <property type="component" value="Chromosome 5"/>
</dbReference>
<evidence type="ECO:0000313" key="1">
    <source>
        <dbReference type="EMBL" id="KAJ4718011.1"/>
    </source>
</evidence>
<reference evidence="1 2" key="1">
    <citation type="journal article" date="2023" name="Science">
        <title>Complex scaffold remodeling in plant triterpene biosynthesis.</title>
        <authorList>
            <person name="De La Pena R."/>
            <person name="Hodgson H."/>
            <person name="Liu J.C."/>
            <person name="Stephenson M.J."/>
            <person name="Martin A.C."/>
            <person name="Owen C."/>
            <person name="Harkess A."/>
            <person name="Leebens-Mack J."/>
            <person name="Jimenez L.E."/>
            <person name="Osbourn A."/>
            <person name="Sattely E.S."/>
        </authorList>
    </citation>
    <scope>NUCLEOTIDE SEQUENCE [LARGE SCALE GENOMIC DNA]</scope>
    <source>
        <strain evidence="2">cv. JPN11</strain>
        <tissue evidence="1">Leaf</tissue>
    </source>
</reference>
<evidence type="ECO:0000313" key="2">
    <source>
        <dbReference type="Proteomes" id="UP001164539"/>
    </source>
</evidence>
<proteinExistence type="predicted"/>
<keyword evidence="2" id="KW-1185">Reference proteome</keyword>
<gene>
    <name evidence="1" type="ORF">OWV82_009749</name>
</gene>